<comment type="similarity">
    <text evidence="2">Belongs to the GMC oxidoreductase family.</text>
</comment>
<dbReference type="Gene3D" id="3.50.50.60">
    <property type="entry name" value="FAD/NAD(P)-binding domain"/>
    <property type="match status" value="1"/>
</dbReference>
<evidence type="ECO:0000256" key="1">
    <source>
        <dbReference type="ARBA" id="ARBA00001974"/>
    </source>
</evidence>
<dbReference type="RefSeq" id="XP_001836104.1">
    <property type="nucleotide sequence ID" value="XM_001836052.1"/>
</dbReference>
<accession>A8NSW1</accession>
<dbReference type="EMBL" id="AACS02000008">
    <property type="protein sequence ID" value="EAU85706.1"/>
    <property type="molecule type" value="Genomic_DNA"/>
</dbReference>
<dbReference type="SUPFAM" id="SSF51905">
    <property type="entry name" value="FAD/NAD(P)-binding domain"/>
    <property type="match status" value="1"/>
</dbReference>
<dbReference type="Pfam" id="PF05199">
    <property type="entry name" value="GMC_oxred_C"/>
    <property type="match status" value="1"/>
</dbReference>
<evidence type="ECO:0000313" key="6">
    <source>
        <dbReference type="Proteomes" id="UP000001861"/>
    </source>
</evidence>
<dbReference type="Proteomes" id="UP000001861">
    <property type="component" value="Unassembled WGS sequence"/>
</dbReference>
<dbReference type="GO" id="GO:0050660">
    <property type="term" value="F:flavin adenine dinucleotide binding"/>
    <property type="evidence" value="ECO:0007669"/>
    <property type="project" value="InterPro"/>
</dbReference>
<organism evidence="5 6">
    <name type="scientific">Coprinopsis cinerea (strain Okayama-7 / 130 / ATCC MYA-4618 / FGSC 9003)</name>
    <name type="common">Inky cap fungus</name>
    <name type="synonym">Hormographiella aspergillata</name>
    <dbReference type="NCBI Taxonomy" id="240176"/>
    <lineage>
        <taxon>Eukaryota</taxon>
        <taxon>Fungi</taxon>
        <taxon>Dikarya</taxon>
        <taxon>Basidiomycota</taxon>
        <taxon>Agaricomycotina</taxon>
        <taxon>Agaricomycetes</taxon>
        <taxon>Agaricomycetidae</taxon>
        <taxon>Agaricales</taxon>
        <taxon>Agaricineae</taxon>
        <taxon>Psathyrellaceae</taxon>
        <taxon>Coprinopsis</taxon>
    </lineage>
</organism>
<name>A8NSW1_COPC7</name>
<keyword evidence="6" id="KW-1185">Reference proteome</keyword>
<dbReference type="KEGG" id="cci:CC1G_12263"/>
<dbReference type="PANTHER" id="PTHR11552:SF147">
    <property type="entry name" value="CHOLINE DEHYDROGENASE, MITOCHONDRIAL"/>
    <property type="match status" value="1"/>
</dbReference>
<dbReference type="VEuPathDB" id="FungiDB:CC1G_12263"/>
<comment type="caution">
    <text evidence="5">The sequence shown here is derived from an EMBL/GenBank/DDBJ whole genome shotgun (WGS) entry which is preliminary data.</text>
</comment>
<evidence type="ECO:0000259" key="4">
    <source>
        <dbReference type="Pfam" id="PF05199"/>
    </source>
</evidence>
<dbReference type="PANTHER" id="PTHR11552">
    <property type="entry name" value="GLUCOSE-METHANOL-CHOLINE GMC OXIDOREDUCTASE"/>
    <property type="match status" value="1"/>
</dbReference>
<dbReference type="GO" id="GO:0016614">
    <property type="term" value="F:oxidoreductase activity, acting on CH-OH group of donors"/>
    <property type="evidence" value="ECO:0007669"/>
    <property type="project" value="InterPro"/>
</dbReference>
<sequence length="58" mass="6377">MSPRGAQWGVVDPDLKLKKVHGVRVVDCSVMPYIIAGHTMAPAYAIAERASDLIRKAW</sequence>
<protein>
    <recommendedName>
        <fullName evidence="4">Glucose-methanol-choline oxidoreductase C-terminal domain-containing protein</fullName>
    </recommendedName>
</protein>
<dbReference type="AlphaFoldDB" id="A8NSW1"/>
<dbReference type="GeneID" id="6012643"/>
<dbReference type="InterPro" id="IPR007867">
    <property type="entry name" value="GMC_OxRtase_C"/>
</dbReference>
<dbReference type="InterPro" id="IPR036188">
    <property type="entry name" value="FAD/NAD-bd_sf"/>
</dbReference>
<dbReference type="InParanoid" id="A8NSW1"/>
<evidence type="ECO:0000256" key="3">
    <source>
        <dbReference type="ARBA" id="ARBA00011245"/>
    </source>
</evidence>
<evidence type="ECO:0000256" key="2">
    <source>
        <dbReference type="ARBA" id="ARBA00010790"/>
    </source>
</evidence>
<dbReference type="OMA" id="INCPQVA"/>
<feature type="domain" description="Glucose-methanol-choline oxidoreductase C-terminal" evidence="4">
    <location>
        <begin position="1"/>
        <end position="47"/>
    </location>
</feature>
<dbReference type="eggNOG" id="KOG1238">
    <property type="taxonomic scope" value="Eukaryota"/>
</dbReference>
<dbReference type="InterPro" id="IPR012132">
    <property type="entry name" value="GMC_OxRdtase"/>
</dbReference>
<gene>
    <name evidence="5" type="ORF">CC1G_12263</name>
</gene>
<reference evidence="5 6" key="1">
    <citation type="journal article" date="2010" name="Proc. Natl. Acad. Sci. U.S.A.">
        <title>Insights into evolution of multicellular fungi from the assembled chromosomes of the mushroom Coprinopsis cinerea (Coprinus cinereus).</title>
        <authorList>
            <person name="Stajich J.E."/>
            <person name="Wilke S.K."/>
            <person name="Ahren D."/>
            <person name="Au C.H."/>
            <person name="Birren B.W."/>
            <person name="Borodovsky M."/>
            <person name="Burns C."/>
            <person name="Canback B."/>
            <person name="Casselton L.A."/>
            <person name="Cheng C.K."/>
            <person name="Deng J."/>
            <person name="Dietrich F.S."/>
            <person name="Fargo D.C."/>
            <person name="Farman M.L."/>
            <person name="Gathman A.C."/>
            <person name="Goldberg J."/>
            <person name="Guigo R."/>
            <person name="Hoegger P.J."/>
            <person name="Hooker J.B."/>
            <person name="Huggins A."/>
            <person name="James T.Y."/>
            <person name="Kamada T."/>
            <person name="Kilaru S."/>
            <person name="Kodira C."/>
            <person name="Kues U."/>
            <person name="Kupfer D."/>
            <person name="Kwan H.S."/>
            <person name="Lomsadze A."/>
            <person name="Li W."/>
            <person name="Lilly W.W."/>
            <person name="Ma L.J."/>
            <person name="Mackey A.J."/>
            <person name="Manning G."/>
            <person name="Martin F."/>
            <person name="Muraguchi H."/>
            <person name="Natvig D.O."/>
            <person name="Palmerini H."/>
            <person name="Ramesh M.A."/>
            <person name="Rehmeyer C.J."/>
            <person name="Roe B.A."/>
            <person name="Shenoy N."/>
            <person name="Stanke M."/>
            <person name="Ter-Hovhannisyan V."/>
            <person name="Tunlid A."/>
            <person name="Velagapudi R."/>
            <person name="Vision T.J."/>
            <person name="Zeng Q."/>
            <person name="Zolan M.E."/>
            <person name="Pukkila P.J."/>
        </authorList>
    </citation>
    <scope>NUCLEOTIDE SEQUENCE [LARGE SCALE GENOMIC DNA]</scope>
    <source>
        <strain evidence="6">Okayama-7 / 130 / ATCC MYA-4618 / FGSC 9003</strain>
    </source>
</reference>
<comment type="subunit">
    <text evidence="3">Monomer.</text>
</comment>
<dbReference type="OrthoDB" id="269227at2759"/>
<evidence type="ECO:0000313" key="5">
    <source>
        <dbReference type="EMBL" id="EAU85706.1"/>
    </source>
</evidence>
<comment type="cofactor">
    <cofactor evidence="1">
        <name>FAD</name>
        <dbReference type="ChEBI" id="CHEBI:57692"/>
    </cofactor>
</comment>
<proteinExistence type="inferred from homology"/>